<accession>A0AAE3TDG5</accession>
<gene>
    <name evidence="2" type="ORF">P0M35_12265</name>
</gene>
<sequence length="193" mass="22221">MKNISKFFMAFASLILLLVFLFPIWKIDLSAPQYPEGLGLRIWVNQITGMKDGDLNLINNLNHYIGMKTIQPESISELKVMPFIIIFFSIFGLFITFINKQFMKYAWLILFIVVLIVGLYDYYMWGYDYGHNLNPNAPIKVPGITYQPPLLGSKQLLNMNATSLPDIGSFILGLSFLFVILSIYFNKKVQNEK</sequence>
<comment type="caution">
    <text evidence="2">The sequence shown here is derived from an EMBL/GenBank/DDBJ whole genome shotgun (WGS) entry which is preliminary data.</text>
</comment>
<name>A0AAE3TDG5_9BACT</name>
<evidence type="ECO:0000256" key="1">
    <source>
        <dbReference type="SAM" id="Phobius"/>
    </source>
</evidence>
<dbReference type="AlphaFoldDB" id="A0AAE3TDG5"/>
<keyword evidence="3" id="KW-1185">Reference proteome</keyword>
<dbReference type="EMBL" id="JARGDL010000021">
    <property type="protein sequence ID" value="MDF1612930.1"/>
    <property type="molecule type" value="Genomic_DNA"/>
</dbReference>
<feature type="transmembrane region" description="Helical" evidence="1">
    <location>
        <begin position="105"/>
        <end position="125"/>
    </location>
</feature>
<feature type="transmembrane region" description="Helical" evidence="1">
    <location>
        <begin position="167"/>
        <end position="185"/>
    </location>
</feature>
<reference evidence="2" key="1">
    <citation type="submission" date="2023-03" db="EMBL/GenBank/DDBJ databases">
        <title>Stygiobacter electus gen. nov., sp. nov., facultatively anaerobic thermotolerant bacterium of the class Ignavibacteria from a well of Yessentuki mineral water deposit.</title>
        <authorList>
            <person name="Podosokorskaya O.A."/>
            <person name="Elcheninov A.G."/>
            <person name="Petrova N.F."/>
            <person name="Zavarzina D.G."/>
            <person name="Kublanov I.V."/>
            <person name="Merkel A.Y."/>
        </authorList>
    </citation>
    <scope>NUCLEOTIDE SEQUENCE</scope>
    <source>
        <strain evidence="2">09-Me</strain>
    </source>
</reference>
<evidence type="ECO:0000313" key="3">
    <source>
        <dbReference type="Proteomes" id="UP001221302"/>
    </source>
</evidence>
<evidence type="ECO:0000313" key="2">
    <source>
        <dbReference type="EMBL" id="MDF1612930.1"/>
    </source>
</evidence>
<dbReference type="Proteomes" id="UP001221302">
    <property type="component" value="Unassembled WGS sequence"/>
</dbReference>
<feature type="transmembrane region" description="Helical" evidence="1">
    <location>
        <begin position="80"/>
        <end position="98"/>
    </location>
</feature>
<protein>
    <recommendedName>
        <fullName evidence="4">Copper chaperone NosL</fullName>
    </recommendedName>
</protein>
<evidence type="ECO:0008006" key="4">
    <source>
        <dbReference type="Google" id="ProtNLM"/>
    </source>
</evidence>
<keyword evidence="1" id="KW-0472">Membrane</keyword>
<keyword evidence="1" id="KW-0812">Transmembrane</keyword>
<proteinExistence type="predicted"/>
<organism evidence="2 3">
    <name type="scientific">Stygiobacter electus</name>
    <dbReference type="NCBI Taxonomy" id="3032292"/>
    <lineage>
        <taxon>Bacteria</taxon>
        <taxon>Pseudomonadati</taxon>
        <taxon>Ignavibacteriota</taxon>
        <taxon>Ignavibacteria</taxon>
        <taxon>Ignavibacteriales</taxon>
        <taxon>Melioribacteraceae</taxon>
        <taxon>Stygiobacter</taxon>
    </lineage>
</organism>
<dbReference type="RefSeq" id="WP_321536700.1">
    <property type="nucleotide sequence ID" value="NZ_JARGDL010000021.1"/>
</dbReference>
<keyword evidence="1" id="KW-1133">Transmembrane helix</keyword>